<sequence length="448" mass="50581">MASLVKLPVETIDKICQFLVLLSTESLRSLCLANKHLNQIGSPWLIHRWDNSQECEEPTTEQFVLHLFRHPECRKKVKRLSIGYALELGQSNPSVVDLDSETLLALSQAAASDVKMESEYLNQLCSDIERGSVDALNVLLLAWCTGVTHLSITVPPFSIFDDEHCHVLTFAKQAIVQLLHETHIKDLPFAEVRHLELLSPAKDSVARDISGTFDPFHGHYARRYAMAIPHASSKIEELVLRNVDFIGDGLSTLLCGVGNLKKLTLRPTFDPTREATDREEIAEALSSMCQDSVEEIDLRTDRRGYLLNPESLKLDYDFLAEEILMRQDIYKDFVNLRRLSCPMADLLTVDSDNEEHKTSLVPGKLPESIEYLKPRCYDMVNTWTSKDPSLQPYIEVFVRILEEAGPGQRLCNLKVLDLSYAFANDPDTDGIVTMKVLADDRGITLLLK</sequence>
<evidence type="ECO:0000313" key="2">
    <source>
        <dbReference type="Proteomes" id="UP000537989"/>
    </source>
</evidence>
<dbReference type="Proteomes" id="UP000537989">
    <property type="component" value="Unassembled WGS sequence"/>
</dbReference>
<evidence type="ECO:0008006" key="3">
    <source>
        <dbReference type="Google" id="ProtNLM"/>
    </source>
</evidence>
<comment type="caution">
    <text evidence="1">The sequence shown here is derived from an EMBL/GenBank/DDBJ whole genome shotgun (WGS) entry which is preliminary data.</text>
</comment>
<dbReference type="EMBL" id="JAAMOD010000326">
    <property type="protein sequence ID" value="KAF5230963.1"/>
    <property type="molecule type" value="Genomic_DNA"/>
</dbReference>
<gene>
    <name evidence="1" type="ORF">FAUST_9562</name>
</gene>
<proteinExistence type="predicted"/>
<evidence type="ECO:0000313" key="1">
    <source>
        <dbReference type="EMBL" id="KAF5230963.1"/>
    </source>
</evidence>
<accession>A0AAN5Z4P1</accession>
<protein>
    <recommendedName>
        <fullName evidence="3">F-box domain-containing protein</fullName>
    </recommendedName>
</protein>
<dbReference type="AlphaFoldDB" id="A0AAN5Z4P1"/>
<reference evidence="1 2" key="1">
    <citation type="submission" date="2020-02" db="EMBL/GenBank/DDBJ databases">
        <title>Identification and distribution of gene clusters putatively required for synthesis of sphingolipid metabolism inhibitors in phylogenetically diverse species of the filamentous fungus Fusarium.</title>
        <authorList>
            <person name="Kim H.-S."/>
            <person name="Busman M."/>
            <person name="Brown D.W."/>
            <person name="Divon H."/>
            <person name="Uhlig S."/>
            <person name="Proctor R.H."/>
        </authorList>
    </citation>
    <scope>NUCLEOTIDE SEQUENCE [LARGE SCALE GENOMIC DNA]</scope>
    <source>
        <strain evidence="1 2">NRRL 2903</strain>
    </source>
</reference>
<name>A0AAN5Z4P1_FUSAU</name>
<organism evidence="1 2">
    <name type="scientific">Fusarium austroamericanum</name>
    <dbReference type="NCBI Taxonomy" id="282268"/>
    <lineage>
        <taxon>Eukaryota</taxon>
        <taxon>Fungi</taxon>
        <taxon>Dikarya</taxon>
        <taxon>Ascomycota</taxon>
        <taxon>Pezizomycotina</taxon>
        <taxon>Sordariomycetes</taxon>
        <taxon>Hypocreomycetidae</taxon>
        <taxon>Hypocreales</taxon>
        <taxon>Nectriaceae</taxon>
        <taxon>Fusarium</taxon>
    </lineage>
</organism>
<keyword evidence="2" id="KW-1185">Reference proteome</keyword>